<evidence type="ECO:0000256" key="1">
    <source>
        <dbReference type="SAM" id="Phobius"/>
    </source>
</evidence>
<evidence type="ECO:0000313" key="2">
    <source>
        <dbReference type="EMBL" id="KAJ5255147.1"/>
    </source>
</evidence>
<dbReference type="EMBL" id="JAPVEB010000010">
    <property type="protein sequence ID" value="KAJ5255147.1"/>
    <property type="molecule type" value="Genomic_DNA"/>
</dbReference>
<feature type="transmembrane region" description="Helical" evidence="1">
    <location>
        <begin position="54"/>
        <end position="72"/>
    </location>
</feature>
<evidence type="ECO:0000313" key="3">
    <source>
        <dbReference type="Proteomes" id="UP001220256"/>
    </source>
</evidence>
<sequence length="120" mass="13303">MANEFQPSPLEVVAHNATVILSGVLLGAILAFVTSHLGWLRRYLRLNDRLINTLLPLGPQFFFFTLPLWFIVTIRPVTRISVFIVEYATALCKALASYVFPAAEGNIVESVEIPAQITTS</sequence>
<keyword evidence="1" id="KW-0472">Membrane</keyword>
<organism evidence="2 3">
    <name type="scientific">Penicillium chrysogenum</name>
    <name type="common">Penicillium notatum</name>
    <dbReference type="NCBI Taxonomy" id="5076"/>
    <lineage>
        <taxon>Eukaryota</taxon>
        <taxon>Fungi</taxon>
        <taxon>Dikarya</taxon>
        <taxon>Ascomycota</taxon>
        <taxon>Pezizomycotina</taxon>
        <taxon>Eurotiomycetes</taxon>
        <taxon>Eurotiomycetidae</taxon>
        <taxon>Eurotiales</taxon>
        <taxon>Aspergillaceae</taxon>
        <taxon>Penicillium</taxon>
        <taxon>Penicillium chrysogenum species complex</taxon>
    </lineage>
</organism>
<protein>
    <submittedName>
        <fullName evidence="2">Uncharacterized protein</fullName>
    </submittedName>
</protein>
<keyword evidence="1" id="KW-1133">Transmembrane helix</keyword>
<proteinExistence type="predicted"/>
<comment type="caution">
    <text evidence="2">The sequence shown here is derived from an EMBL/GenBank/DDBJ whole genome shotgun (WGS) entry which is preliminary data.</text>
</comment>
<dbReference type="Proteomes" id="UP001220256">
    <property type="component" value="Unassembled WGS sequence"/>
</dbReference>
<keyword evidence="1" id="KW-0812">Transmembrane</keyword>
<name>A0ABQ8W3S9_PENCH</name>
<accession>A0ABQ8W3S9</accession>
<feature type="transmembrane region" description="Helical" evidence="1">
    <location>
        <begin position="12"/>
        <end position="33"/>
    </location>
</feature>
<keyword evidence="3" id="KW-1185">Reference proteome</keyword>
<gene>
    <name evidence="2" type="ORF">N7505_010298</name>
</gene>
<reference evidence="2 3" key="1">
    <citation type="journal article" date="2023" name="IMA Fungus">
        <title>Comparative genomic study of the Penicillium genus elucidates a diverse pangenome and 15 lateral gene transfer events.</title>
        <authorList>
            <person name="Petersen C."/>
            <person name="Sorensen T."/>
            <person name="Nielsen M.R."/>
            <person name="Sondergaard T.E."/>
            <person name="Sorensen J.L."/>
            <person name="Fitzpatrick D.A."/>
            <person name="Frisvad J.C."/>
            <person name="Nielsen K.L."/>
        </authorList>
    </citation>
    <scope>NUCLEOTIDE SEQUENCE [LARGE SCALE GENOMIC DNA]</scope>
    <source>
        <strain evidence="2 3">IBT 3361</strain>
    </source>
</reference>